<feature type="domain" description="Cyclin-like" evidence="3">
    <location>
        <begin position="152"/>
        <end position="245"/>
    </location>
</feature>
<dbReference type="SMART" id="SM01332">
    <property type="entry name" value="Cyclin_C"/>
    <property type="match status" value="1"/>
</dbReference>
<comment type="similarity">
    <text evidence="2">Belongs to the cyclin family.</text>
</comment>
<dbReference type="KEGG" id="aqu:100633372"/>
<evidence type="ECO:0000259" key="3">
    <source>
        <dbReference type="SMART" id="SM00385"/>
    </source>
</evidence>
<dbReference type="STRING" id="400682.A0A1X7VPD4"/>
<evidence type="ECO:0000259" key="4">
    <source>
        <dbReference type="SMART" id="SM01332"/>
    </source>
</evidence>
<organism evidence="5">
    <name type="scientific">Amphimedon queenslandica</name>
    <name type="common">Sponge</name>
    <dbReference type="NCBI Taxonomy" id="400682"/>
    <lineage>
        <taxon>Eukaryota</taxon>
        <taxon>Metazoa</taxon>
        <taxon>Porifera</taxon>
        <taxon>Demospongiae</taxon>
        <taxon>Heteroscleromorpha</taxon>
        <taxon>Haplosclerida</taxon>
        <taxon>Niphatidae</taxon>
        <taxon>Amphimedon</taxon>
    </lineage>
</organism>
<reference evidence="5" key="2">
    <citation type="submission" date="2017-05" db="UniProtKB">
        <authorList>
            <consortium name="EnsemblMetazoa"/>
        </authorList>
    </citation>
    <scope>IDENTIFICATION</scope>
</reference>
<proteinExistence type="inferred from homology"/>
<dbReference type="eggNOG" id="KOG0654">
    <property type="taxonomic scope" value="Eukaryota"/>
</dbReference>
<sequence length="361" mass="40608">MMTCAVDSSSGSYPHPQPTYHIPYYYQAHHHPGQHQEEVVLLEDNWLQTEVYHDFVLPAAAVAGGSCCSSGCCSSTTSLTPTDPTALLYRPQNKLSSLGAGTKANSTGPKAPPWWESELSQPIHETLKKREAAISSIQFKSPQLHLRRELVEFITAVSKDLGLSDGTRFLAIRLADQFMDGHNVMEYRLRLMGLTCLLLAAKSEEIDDNVPSIEMLQHAARMNDSSNTSAYSRQEFHTLELYILKYFKWCLSHPSVAHFIDYYLHTSLKGDENLPGLSKWEAIMLENQMKEFTAYFMEVTLRESKLLYYKPSRIAAAIVCVARICTGMSTVWNESLEKASKYSLDDLQPVASLILSLNEQN</sequence>
<name>A0A1X7VPD4_AMPQE</name>
<accession>A0A1X7VPD4</accession>
<reference evidence="6" key="1">
    <citation type="journal article" date="2010" name="Nature">
        <title>The Amphimedon queenslandica genome and the evolution of animal complexity.</title>
        <authorList>
            <person name="Srivastava M."/>
            <person name="Simakov O."/>
            <person name="Chapman J."/>
            <person name="Fahey B."/>
            <person name="Gauthier M.E."/>
            <person name="Mitros T."/>
            <person name="Richards G.S."/>
            <person name="Conaco C."/>
            <person name="Dacre M."/>
            <person name="Hellsten U."/>
            <person name="Larroux C."/>
            <person name="Putnam N.H."/>
            <person name="Stanke M."/>
            <person name="Adamska M."/>
            <person name="Darling A."/>
            <person name="Degnan S.M."/>
            <person name="Oakley T.H."/>
            <person name="Plachetzki D.C."/>
            <person name="Zhai Y."/>
            <person name="Adamski M."/>
            <person name="Calcino A."/>
            <person name="Cummins S.F."/>
            <person name="Goodstein D.M."/>
            <person name="Harris C."/>
            <person name="Jackson D.J."/>
            <person name="Leys S.P."/>
            <person name="Shu S."/>
            <person name="Woodcroft B.J."/>
            <person name="Vervoort M."/>
            <person name="Kosik K.S."/>
            <person name="Manning G."/>
            <person name="Degnan B.M."/>
            <person name="Rokhsar D.S."/>
        </authorList>
    </citation>
    <scope>NUCLEOTIDE SEQUENCE [LARGE SCALE GENOMIC DNA]</scope>
</reference>
<dbReference type="FunCoup" id="A0A1X7VPD4">
    <property type="interactions" value="65"/>
</dbReference>
<dbReference type="Pfam" id="PF02984">
    <property type="entry name" value="Cyclin_C"/>
    <property type="match status" value="1"/>
</dbReference>
<evidence type="ECO:0000313" key="5">
    <source>
        <dbReference type="EnsemblMetazoa" id="Aqu2.1.41937_001"/>
    </source>
</evidence>
<evidence type="ECO:0008006" key="7">
    <source>
        <dbReference type="Google" id="ProtNLM"/>
    </source>
</evidence>
<dbReference type="Proteomes" id="UP000007879">
    <property type="component" value="Unassembled WGS sequence"/>
</dbReference>
<keyword evidence="6" id="KW-1185">Reference proteome</keyword>
<keyword evidence="1 2" id="KW-0195">Cyclin</keyword>
<dbReference type="CDD" id="cd20528">
    <property type="entry name" value="CYCLIN_CCNJ-like_rpt1"/>
    <property type="match status" value="1"/>
</dbReference>
<dbReference type="PANTHER" id="PTHR10177">
    <property type="entry name" value="CYCLINS"/>
    <property type="match status" value="1"/>
</dbReference>
<evidence type="ECO:0000256" key="2">
    <source>
        <dbReference type="RuleBase" id="RU000383"/>
    </source>
</evidence>
<dbReference type="OrthoDB" id="285802at2759"/>
<dbReference type="SUPFAM" id="SSF47954">
    <property type="entry name" value="Cyclin-like"/>
    <property type="match status" value="2"/>
</dbReference>
<dbReference type="InterPro" id="IPR004367">
    <property type="entry name" value="Cyclin_C-dom"/>
</dbReference>
<dbReference type="InterPro" id="IPR013763">
    <property type="entry name" value="Cyclin-like_dom"/>
</dbReference>
<gene>
    <name evidence="5" type="primary">100633372</name>
</gene>
<dbReference type="AlphaFoldDB" id="A0A1X7VPD4"/>
<dbReference type="EnsemblMetazoa" id="XM_003383271.2">
    <property type="protein sequence ID" value="XP_003383319.2"/>
    <property type="gene ID" value="LOC100633372"/>
</dbReference>
<feature type="domain" description="Cyclin C-terminal" evidence="4">
    <location>
        <begin position="254"/>
        <end position="361"/>
    </location>
</feature>
<evidence type="ECO:0000313" key="6">
    <source>
        <dbReference type="Proteomes" id="UP000007879"/>
    </source>
</evidence>
<dbReference type="Pfam" id="PF00134">
    <property type="entry name" value="Cyclin_N"/>
    <property type="match status" value="1"/>
</dbReference>
<dbReference type="Gene3D" id="1.10.472.10">
    <property type="entry name" value="Cyclin-like"/>
    <property type="match status" value="2"/>
</dbReference>
<dbReference type="InterPro" id="IPR039361">
    <property type="entry name" value="Cyclin"/>
</dbReference>
<evidence type="ECO:0000256" key="1">
    <source>
        <dbReference type="ARBA" id="ARBA00023127"/>
    </source>
</evidence>
<dbReference type="EnsemblMetazoa" id="Aqu2.1.41937_001">
    <property type="protein sequence ID" value="Aqu2.1.41937_001"/>
    <property type="gene ID" value="Aqu2.1.41937"/>
</dbReference>
<dbReference type="SMART" id="SM00385">
    <property type="entry name" value="CYCLIN"/>
    <property type="match status" value="2"/>
</dbReference>
<feature type="domain" description="Cyclin-like" evidence="3">
    <location>
        <begin position="279"/>
        <end position="356"/>
    </location>
</feature>
<dbReference type="InParanoid" id="A0A1X7VPD4"/>
<protein>
    <recommendedName>
        <fullName evidence="7">Cyclin N-terminal domain-containing protein</fullName>
    </recommendedName>
</protein>
<dbReference type="CDD" id="cd20529">
    <property type="entry name" value="CYCLIN_CCNJ-like_rpt2"/>
    <property type="match status" value="1"/>
</dbReference>
<dbReference type="InterPro" id="IPR036915">
    <property type="entry name" value="Cyclin-like_sf"/>
</dbReference>
<dbReference type="InterPro" id="IPR006671">
    <property type="entry name" value="Cyclin_N"/>
</dbReference>